<dbReference type="CDD" id="cd03230">
    <property type="entry name" value="ABC_DR_subfamily_A"/>
    <property type="match status" value="1"/>
</dbReference>
<evidence type="ECO:0000256" key="2">
    <source>
        <dbReference type="ARBA" id="ARBA00022741"/>
    </source>
</evidence>
<dbReference type="SUPFAM" id="SSF52540">
    <property type="entry name" value="P-loop containing nucleoside triphosphate hydrolases"/>
    <property type="match status" value="1"/>
</dbReference>
<dbReference type="InterPro" id="IPR003593">
    <property type="entry name" value="AAA+_ATPase"/>
</dbReference>
<dbReference type="SMART" id="SM00382">
    <property type="entry name" value="AAA"/>
    <property type="match status" value="1"/>
</dbReference>
<feature type="domain" description="ABC transporter" evidence="4">
    <location>
        <begin position="16"/>
        <end position="227"/>
    </location>
</feature>
<proteinExistence type="predicted"/>
<dbReference type="PANTHER" id="PTHR42939:SF1">
    <property type="entry name" value="ABC TRANSPORTER ATP-BINDING PROTEIN ALBC-RELATED"/>
    <property type="match status" value="1"/>
</dbReference>
<keyword evidence="1" id="KW-0813">Transport</keyword>
<dbReference type="EMBL" id="DF968181">
    <property type="protein sequence ID" value="GAP41127.1"/>
    <property type="molecule type" value="Genomic_DNA"/>
</dbReference>
<evidence type="ECO:0000256" key="3">
    <source>
        <dbReference type="ARBA" id="ARBA00022840"/>
    </source>
</evidence>
<dbReference type="Gene3D" id="3.40.50.300">
    <property type="entry name" value="P-loop containing nucleotide triphosphate hydrolases"/>
    <property type="match status" value="1"/>
</dbReference>
<dbReference type="AlphaFoldDB" id="A0A0S7BRV5"/>
<dbReference type="Proteomes" id="UP000053370">
    <property type="component" value="Unassembled WGS sequence"/>
</dbReference>
<dbReference type="OrthoDB" id="9804819at2"/>
<sequence>MINTTILQDTFEEPVLAAKNIRKKFGRMQVLKSVDIQIRQGDCIVLIGENGVGKSTLIRILSGTMKPDYSESLIVCGEDLFTSEKSRNKIGLICHQTMLYSDLSALENLQFFSRLYGINHEEEKINTLLDRFGLSLRKNDPIRSYSRGMQQRIAICRALIHEPILLLMDEPFTGLDEKGTKILIEVILEMKSQKKAVLLTTHDPNSMKALATKYIKLEKGLITGDAE</sequence>
<gene>
    <name evidence="5" type="ORF">ATC1_131109</name>
</gene>
<dbReference type="GO" id="GO:0016887">
    <property type="term" value="F:ATP hydrolysis activity"/>
    <property type="evidence" value="ECO:0007669"/>
    <property type="project" value="InterPro"/>
</dbReference>
<dbReference type="InterPro" id="IPR003439">
    <property type="entry name" value="ABC_transporter-like_ATP-bd"/>
</dbReference>
<dbReference type="STRING" id="1678840.ATC1_131109"/>
<dbReference type="RefSeq" id="WP_062281716.1">
    <property type="nucleotide sequence ID" value="NZ_DF968181.1"/>
</dbReference>
<keyword evidence="6" id="KW-1185">Reference proteome</keyword>
<reference evidence="5" key="1">
    <citation type="journal article" date="2015" name="Genome Announc.">
        <title>Draft Genome Sequence of Anaerolineae Strain TC1, a Novel Isolate from a Methanogenic Wastewater Treatment System.</title>
        <authorList>
            <person name="Matsuura N."/>
            <person name="Tourlousse D.M."/>
            <person name="Sun L."/>
            <person name="Toyonaga M."/>
            <person name="Kuroda K."/>
            <person name="Ohashi A."/>
            <person name="Cruz R."/>
            <person name="Yamaguchi T."/>
            <person name="Sekiguchi Y."/>
        </authorList>
    </citation>
    <scope>NUCLEOTIDE SEQUENCE [LARGE SCALE GENOMIC DNA]</scope>
    <source>
        <strain evidence="5">TC1</strain>
    </source>
</reference>
<dbReference type="Pfam" id="PF00005">
    <property type="entry name" value="ABC_tran"/>
    <property type="match status" value="1"/>
</dbReference>
<keyword evidence="2" id="KW-0547">Nucleotide-binding</keyword>
<evidence type="ECO:0000259" key="4">
    <source>
        <dbReference type="PROSITE" id="PS50893"/>
    </source>
</evidence>
<evidence type="ECO:0000256" key="1">
    <source>
        <dbReference type="ARBA" id="ARBA00022448"/>
    </source>
</evidence>
<keyword evidence="3" id="KW-0067">ATP-binding</keyword>
<evidence type="ECO:0000313" key="5">
    <source>
        <dbReference type="EMBL" id="GAP41127.1"/>
    </source>
</evidence>
<dbReference type="GO" id="GO:0005524">
    <property type="term" value="F:ATP binding"/>
    <property type="evidence" value="ECO:0007669"/>
    <property type="project" value="UniProtKB-KW"/>
</dbReference>
<dbReference type="PANTHER" id="PTHR42939">
    <property type="entry name" value="ABC TRANSPORTER ATP-BINDING PROTEIN ALBC-RELATED"/>
    <property type="match status" value="1"/>
</dbReference>
<protein>
    <submittedName>
        <fullName evidence="5">ABC-type multidrug transport system, ATPase component</fullName>
    </submittedName>
</protein>
<accession>A0A0S7BRV5</accession>
<name>A0A0S7BRV5_9CHLR</name>
<dbReference type="PROSITE" id="PS50893">
    <property type="entry name" value="ABC_TRANSPORTER_2"/>
    <property type="match status" value="1"/>
</dbReference>
<dbReference type="InterPro" id="IPR051782">
    <property type="entry name" value="ABC_Transporter_VariousFunc"/>
</dbReference>
<dbReference type="InterPro" id="IPR027417">
    <property type="entry name" value="P-loop_NTPase"/>
</dbReference>
<organism evidence="5">
    <name type="scientific">Flexilinea flocculi</name>
    <dbReference type="NCBI Taxonomy" id="1678840"/>
    <lineage>
        <taxon>Bacteria</taxon>
        <taxon>Bacillati</taxon>
        <taxon>Chloroflexota</taxon>
        <taxon>Anaerolineae</taxon>
        <taxon>Anaerolineales</taxon>
        <taxon>Anaerolineaceae</taxon>
        <taxon>Flexilinea</taxon>
    </lineage>
</organism>
<evidence type="ECO:0000313" key="6">
    <source>
        <dbReference type="Proteomes" id="UP000053370"/>
    </source>
</evidence>